<evidence type="ECO:0000313" key="2">
    <source>
        <dbReference type="Proteomes" id="UP000713222"/>
    </source>
</evidence>
<sequence>MTMLINSYRFGDADANAYIAAVETADGQALEGDTRAAITAFVVGCKADGIWNAIKASCILAGARTLSGALVPLIGTAPTNNNFVSGD</sequence>
<evidence type="ECO:0000313" key="1">
    <source>
        <dbReference type="EMBL" id="NBN88588.1"/>
    </source>
</evidence>
<dbReference type="EMBL" id="RGET01000181">
    <property type="protein sequence ID" value="NBN88588.1"/>
    <property type="molecule type" value="Genomic_DNA"/>
</dbReference>
<reference evidence="1" key="1">
    <citation type="submission" date="2018-10" db="EMBL/GenBank/DDBJ databases">
        <title>Iterative Subtractive Binning of Freshwater Chronoseries Metagenomes Recovers Nearly Complete Genomes from over Four Hundred Novel Species.</title>
        <authorList>
            <person name="Rodriguez-R L.M."/>
            <person name="Tsementzi D."/>
            <person name="Luo C."/>
            <person name="Konstantinidis K.T."/>
        </authorList>
    </citation>
    <scope>NUCLEOTIDE SEQUENCE</scope>
    <source>
        <strain evidence="1">WB7_6_001</strain>
    </source>
</reference>
<dbReference type="AlphaFoldDB" id="A0A964UZD4"/>
<name>A0A964UZD4_9PROT</name>
<dbReference type="Proteomes" id="UP000713222">
    <property type="component" value="Unassembled WGS sequence"/>
</dbReference>
<accession>A0A964UZD4</accession>
<feature type="non-terminal residue" evidence="1">
    <location>
        <position position="87"/>
    </location>
</feature>
<proteinExistence type="predicted"/>
<gene>
    <name evidence="1" type="ORF">EBV32_05835</name>
</gene>
<protein>
    <submittedName>
        <fullName evidence="1">Uncharacterized protein</fullName>
    </submittedName>
</protein>
<comment type="caution">
    <text evidence="1">The sequence shown here is derived from an EMBL/GenBank/DDBJ whole genome shotgun (WGS) entry which is preliminary data.</text>
</comment>
<organism evidence="1 2">
    <name type="scientific">Candidatus Fonsibacter lacus</name>
    <dbReference type="NCBI Taxonomy" id="2576439"/>
    <lineage>
        <taxon>Bacteria</taxon>
        <taxon>Pseudomonadati</taxon>
        <taxon>Pseudomonadota</taxon>
        <taxon>Alphaproteobacteria</taxon>
        <taxon>Candidatus Pelagibacterales</taxon>
        <taxon>Candidatus Pelagibacterales incertae sedis</taxon>
        <taxon>Candidatus Fonsibacter</taxon>
    </lineage>
</organism>